<evidence type="ECO:0000259" key="21">
    <source>
        <dbReference type="PROSITE" id="PS51296"/>
    </source>
</evidence>
<dbReference type="Gene3D" id="2.102.10.10">
    <property type="entry name" value="Rieske [2Fe-2S] iron-sulphur domain"/>
    <property type="match status" value="1"/>
</dbReference>
<dbReference type="CDD" id="cd03467">
    <property type="entry name" value="Rieske"/>
    <property type="match status" value="1"/>
</dbReference>
<keyword evidence="11" id="KW-0249">Electron transport</keyword>
<dbReference type="InterPro" id="IPR014349">
    <property type="entry name" value="Rieske_Fe-S_prot"/>
</dbReference>
<keyword evidence="10" id="KW-0479">Metal-binding</keyword>
<keyword evidence="6" id="KW-1003">Cell membrane</keyword>
<reference evidence="23" key="1">
    <citation type="journal article" date="2019" name="Int. J. Syst. Evol. Microbiol.">
        <title>The Global Catalogue of Microorganisms (GCM) 10K type strain sequencing project: providing services to taxonomists for standard genome sequencing and annotation.</title>
        <authorList>
            <consortium name="The Broad Institute Genomics Platform"/>
            <consortium name="The Broad Institute Genome Sequencing Center for Infectious Disease"/>
            <person name="Wu L."/>
            <person name="Ma J."/>
        </authorList>
    </citation>
    <scope>NUCLEOTIDE SEQUENCE [LARGE SCALE GENOMIC DNA]</scope>
    <source>
        <strain evidence="23">JCM 18304</strain>
    </source>
</reference>
<evidence type="ECO:0000256" key="3">
    <source>
        <dbReference type="ARBA" id="ARBA00010651"/>
    </source>
</evidence>
<comment type="similarity">
    <text evidence="3">Belongs to the Rieske iron-sulfur protein family.</text>
</comment>
<evidence type="ECO:0000256" key="6">
    <source>
        <dbReference type="ARBA" id="ARBA00022475"/>
    </source>
</evidence>
<dbReference type="InterPro" id="IPR017941">
    <property type="entry name" value="Rieske_2Fe-2S"/>
</dbReference>
<feature type="domain" description="Rieske" evidence="21">
    <location>
        <begin position="278"/>
        <end position="344"/>
    </location>
</feature>
<keyword evidence="12 20" id="KW-1133">Transmembrane helix</keyword>
<sequence>MSTPTAHEDDFDADNPELTRFDLVREGARRDGVQIVHYAPKFPVPGTKREKRVERTIALMFVITALAALAFLISYIWWPYEYKSGFNINKYYTPILGVTLALTLASIGFAIITWSKKLLPDEISVQDRHDQVPNDTERKLTGATMMNMVDELGIKRRPLLRRAALLGLAPVGVLAAAPIVGGLIKDPHHPDILVHTGWDNKLTNNGKPIRLVRDDLTPIRPEDVSIGGQMTVFPGIPGGNTNDYGDSPTLLIHLRDSDADELRGNLSHVKVNANNMYGNLVAYSKICTHAGCPASLFEQQTNILLCPCHQSQFNILDNARPIFGPATRRLPMLPIGVDDEGFLIAKSDYQVPVGPGFWERP</sequence>
<dbReference type="Proteomes" id="UP001501570">
    <property type="component" value="Unassembled WGS sequence"/>
</dbReference>
<evidence type="ECO:0000313" key="23">
    <source>
        <dbReference type="Proteomes" id="UP001501570"/>
    </source>
</evidence>
<keyword evidence="15" id="KW-0411">Iron-sulfur</keyword>
<evidence type="ECO:0000256" key="15">
    <source>
        <dbReference type="ARBA" id="ARBA00023014"/>
    </source>
</evidence>
<feature type="transmembrane region" description="Helical" evidence="20">
    <location>
        <begin position="92"/>
        <end position="114"/>
    </location>
</feature>
<evidence type="ECO:0000256" key="9">
    <source>
        <dbReference type="ARBA" id="ARBA00022714"/>
    </source>
</evidence>
<evidence type="ECO:0000256" key="1">
    <source>
        <dbReference type="ARBA" id="ARBA00002494"/>
    </source>
</evidence>
<evidence type="ECO:0000256" key="16">
    <source>
        <dbReference type="ARBA" id="ARBA00023136"/>
    </source>
</evidence>
<dbReference type="SUPFAM" id="SSF50022">
    <property type="entry name" value="ISP domain"/>
    <property type="match status" value="1"/>
</dbReference>
<organism evidence="22 23">
    <name type="scientific">Rugosimonospora acidiphila</name>
    <dbReference type="NCBI Taxonomy" id="556531"/>
    <lineage>
        <taxon>Bacteria</taxon>
        <taxon>Bacillati</taxon>
        <taxon>Actinomycetota</taxon>
        <taxon>Actinomycetes</taxon>
        <taxon>Micromonosporales</taxon>
        <taxon>Micromonosporaceae</taxon>
        <taxon>Rugosimonospora</taxon>
    </lineage>
</organism>
<dbReference type="InterPro" id="IPR036922">
    <property type="entry name" value="Rieske_2Fe-2S_sf"/>
</dbReference>
<gene>
    <name evidence="22" type="ORF">GCM10023322_24660</name>
</gene>
<dbReference type="RefSeq" id="WP_345629041.1">
    <property type="nucleotide sequence ID" value="NZ_BAABJQ010000006.1"/>
</dbReference>
<evidence type="ECO:0000256" key="19">
    <source>
        <dbReference type="ARBA" id="ARBA00032409"/>
    </source>
</evidence>
<feature type="transmembrane region" description="Helical" evidence="20">
    <location>
        <begin position="57"/>
        <end position="80"/>
    </location>
</feature>
<keyword evidence="8 20" id="KW-0812">Transmembrane</keyword>
<dbReference type="EMBL" id="BAABJQ010000006">
    <property type="protein sequence ID" value="GAA5184048.1"/>
    <property type="molecule type" value="Genomic_DNA"/>
</dbReference>
<feature type="transmembrane region" description="Helical" evidence="20">
    <location>
        <begin position="163"/>
        <end position="184"/>
    </location>
</feature>
<evidence type="ECO:0000256" key="17">
    <source>
        <dbReference type="ARBA" id="ARBA00023157"/>
    </source>
</evidence>
<evidence type="ECO:0000256" key="5">
    <source>
        <dbReference type="ARBA" id="ARBA00022448"/>
    </source>
</evidence>
<dbReference type="PANTHER" id="PTHR10134">
    <property type="entry name" value="CYTOCHROME B-C1 COMPLEX SUBUNIT RIESKE, MITOCHONDRIAL"/>
    <property type="match status" value="1"/>
</dbReference>
<evidence type="ECO:0000256" key="13">
    <source>
        <dbReference type="ARBA" id="ARBA00023002"/>
    </source>
</evidence>
<dbReference type="Pfam" id="PF19297">
    <property type="entry name" value="QcrA_N"/>
    <property type="match status" value="1"/>
</dbReference>
<evidence type="ECO:0000256" key="10">
    <source>
        <dbReference type="ARBA" id="ARBA00022723"/>
    </source>
</evidence>
<evidence type="ECO:0000256" key="12">
    <source>
        <dbReference type="ARBA" id="ARBA00022989"/>
    </source>
</evidence>
<dbReference type="PROSITE" id="PS51296">
    <property type="entry name" value="RIESKE"/>
    <property type="match status" value="1"/>
</dbReference>
<comment type="function">
    <text evidence="1">Iron-sulfur subunit of the cytochrome bc1 complex, an essential component of the respiratory electron transport chain required for ATP synthesis. The bc1 complex catalyzes the oxidation of menaquinol and the reduction of cytochrome c in the respiratory chain. The bc1 complex operates through a Q-cycle mechanism that couples electron transfer to generation of the proton gradient that drives ATP synthesis.</text>
</comment>
<keyword evidence="16 20" id="KW-0472">Membrane</keyword>
<dbReference type="InterPro" id="IPR045603">
    <property type="entry name" value="QcrA_N"/>
</dbReference>
<keyword evidence="9" id="KW-0001">2Fe-2S</keyword>
<evidence type="ECO:0000256" key="11">
    <source>
        <dbReference type="ARBA" id="ARBA00022982"/>
    </source>
</evidence>
<evidence type="ECO:0000256" key="8">
    <source>
        <dbReference type="ARBA" id="ARBA00022692"/>
    </source>
</evidence>
<dbReference type="Pfam" id="PF00355">
    <property type="entry name" value="Rieske"/>
    <property type="match status" value="1"/>
</dbReference>
<keyword evidence="14" id="KW-0408">Iron</keyword>
<evidence type="ECO:0000256" key="7">
    <source>
        <dbReference type="ARBA" id="ARBA00022660"/>
    </source>
</evidence>
<evidence type="ECO:0000313" key="22">
    <source>
        <dbReference type="EMBL" id="GAA5184048.1"/>
    </source>
</evidence>
<comment type="caution">
    <text evidence="22">The sequence shown here is derived from an EMBL/GenBank/DDBJ whole genome shotgun (WGS) entry which is preliminary data.</text>
</comment>
<evidence type="ECO:0000256" key="4">
    <source>
        <dbReference type="ARBA" id="ARBA00015816"/>
    </source>
</evidence>
<keyword evidence="5" id="KW-0813">Transport</keyword>
<proteinExistence type="inferred from homology"/>
<evidence type="ECO:0000256" key="14">
    <source>
        <dbReference type="ARBA" id="ARBA00023004"/>
    </source>
</evidence>
<protein>
    <recommendedName>
        <fullName evidence="4">Cytochrome bc1 complex Rieske iron-sulfur subunit</fullName>
    </recommendedName>
    <alternativeName>
        <fullName evidence="18">Cytochrome bc1 reductase complex subunit QcrA</fullName>
    </alternativeName>
    <alternativeName>
        <fullName evidence="19">Rieske iron-sulfur protein</fullName>
    </alternativeName>
</protein>
<evidence type="ECO:0000256" key="18">
    <source>
        <dbReference type="ARBA" id="ARBA00029586"/>
    </source>
</evidence>
<comment type="subcellular location">
    <subcellularLocation>
        <location evidence="2">Cell membrane</location>
        <topology evidence="2">Multi-pass membrane protein</topology>
    </subcellularLocation>
</comment>
<accession>A0ABP9RRU3</accession>
<keyword evidence="23" id="KW-1185">Reference proteome</keyword>
<name>A0ABP9RRU3_9ACTN</name>
<keyword evidence="13" id="KW-0560">Oxidoreductase</keyword>
<evidence type="ECO:0000256" key="20">
    <source>
        <dbReference type="SAM" id="Phobius"/>
    </source>
</evidence>
<keyword evidence="7" id="KW-0679">Respiratory chain</keyword>
<evidence type="ECO:0000256" key="2">
    <source>
        <dbReference type="ARBA" id="ARBA00004651"/>
    </source>
</evidence>
<keyword evidence="17" id="KW-1015">Disulfide bond</keyword>